<keyword evidence="1" id="KW-0175">Coiled coil</keyword>
<name>A0ABU4WX29_9HYPH</name>
<dbReference type="Proteomes" id="UP001272097">
    <property type="component" value="Unassembled WGS sequence"/>
</dbReference>
<proteinExistence type="predicted"/>
<dbReference type="RefSeq" id="WP_320214549.1">
    <property type="nucleotide sequence ID" value="NZ_JAVIIS010000016.1"/>
</dbReference>
<evidence type="ECO:0000313" key="2">
    <source>
        <dbReference type="EMBL" id="MDX8440622.1"/>
    </source>
</evidence>
<feature type="coiled-coil region" evidence="1">
    <location>
        <begin position="2"/>
        <end position="36"/>
    </location>
</feature>
<evidence type="ECO:0000256" key="1">
    <source>
        <dbReference type="SAM" id="Coils"/>
    </source>
</evidence>
<keyword evidence="3" id="KW-1185">Reference proteome</keyword>
<protein>
    <submittedName>
        <fullName evidence="2">Uncharacterized protein</fullName>
    </submittedName>
</protein>
<organism evidence="2 3">
    <name type="scientific">Mesorhizobium australafricanum</name>
    <dbReference type="NCBI Taxonomy" id="3072311"/>
    <lineage>
        <taxon>Bacteria</taxon>
        <taxon>Pseudomonadati</taxon>
        <taxon>Pseudomonadota</taxon>
        <taxon>Alphaproteobacteria</taxon>
        <taxon>Hyphomicrobiales</taxon>
        <taxon>Phyllobacteriaceae</taxon>
        <taxon>Mesorhizobium</taxon>
    </lineage>
</organism>
<accession>A0ABU4WX29</accession>
<reference evidence="2 3" key="1">
    <citation type="submission" date="2023-08" db="EMBL/GenBank/DDBJ databases">
        <title>Implementing the SeqCode for naming new Mesorhizobium species isolated from Vachellia karroo root nodules.</title>
        <authorList>
            <person name="Van Lill M."/>
        </authorList>
    </citation>
    <scope>NUCLEOTIDE SEQUENCE [LARGE SCALE GENOMIC DNA]</scope>
    <source>
        <strain evidence="2 3">VK3E</strain>
    </source>
</reference>
<dbReference type="EMBL" id="JAVIIS010000016">
    <property type="protein sequence ID" value="MDX8440622.1"/>
    <property type="molecule type" value="Genomic_DNA"/>
</dbReference>
<comment type="caution">
    <text evidence="2">The sequence shown here is derived from an EMBL/GenBank/DDBJ whole genome shotgun (WGS) entry which is preliminary data.</text>
</comment>
<gene>
    <name evidence="2" type="ORF">RFM51_13560</name>
</gene>
<sequence length="76" mass="8628">MLELLDLELANARQRLNRAECALERAEEMLEADNGVSVNLALCCRIRSAQRRVADARERLAKIKPRRPGRDIQSAL</sequence>
<evidence type="ECO:0000313" key="3">
    <source>
        <dbReference type="Proteomes" id="UP001272097"/>
    </source>
</evidence>